<dbReference type="InterPro" id="IPR014729">
    <property type="entry name" value="Rossmann-like_a/b/a_fold"/>
</dbReference>
<dbReference type="GO" id="GO:0003677">
    <property type="term" value="F:DNA binding"/>
    <property type="evidence" value="ECO:0007669"/>
    <property type="project" value="TreeGrafter"/>
</dbReference>
<evidence type="ECO:0000256" key="6">
    <source>
        <dbReference type="PIRSR" id="PIRSR602081-1"/>
    </source>
</evidence>
<dbReference type="Pfam" id="PF00875">
    <property type="entry name" value="DNA_photolyase"/>
    <property type="match status" value="1"/>
</dbReference>
<comment type="cofactor">
    <cofactor evidence="7">
        <name>(6R)-5,10-methylene-5,6,7,8-tetrahydrofolate</name>
        <dbReference type="ChEBI" id="CHEBI:15636"/>
    </cofactor>
    <text evidence="7">Binds 1 5,10-methenyltetrahydrofolate (MTHF) per subunit.</text>
</comment>
<feature type="binding site" evidence="6">
    <location>
        <begin position="376"/>
        <end position="378"/>
    </location>
    <ligand>
        <name>FAD</name>
        <dbReference type="ChEBI" id="CHEBI:57692"/>
    </ligand>
</feature>
<dbReference type="PRINTS" id="PR00147">
    <property type="entry name" value="DNAPHOTLYASE"/>
</dbReference>
<dbReference type="InterPro" id="IPR036155">
    <property type="entry name" value="Crypto/Photolyase_N_sf"/>
</dbReference>
<dbReference type="Gene3D" id="3.40.50.620">
    <property type="entry name" value="HUPs"/>
    <property type="match status" value="1"/>
</dbReference>
<keyword evidence="10" id="KW-1185">Reference proteome</keyword>
<evidence type="ECO:0000259" key="8">
    <source>
        <dbReference type="PROSITE" id="PS51645"/>
    </source>
</evidence>
<evidence type="ECO:0000256" key="5">
    <source>
        <dbReference type="ARBA" id="ARBA00022991"/>
    </source>
</evidence>
<gene>
    <name evidence="9" type="ORF">HRH59_01355</name>
</gene>
<dbReference type="RefSeq" id="WP_173499467.1">
    <property type="nucleotide sequence ID" value="NZ_JABSOD010000001.1"/>
</dbReference>
<evidence type="ECO:0000256" key="4">
    <source>
        <dbReference type="ARBA" id="ARBA00022827"/>
    </source>
</evidence>
<keyword evidence="5 7" id="KW-0157">Chromophore</keyword>
<evidence type="ECO:0000256" key="7">
    <source>
        <dbReference type="RuleBase" id="RU367151"/>
    </source>
</evidence>
<dbReference type="Pfam" id="PF03441">
    <property type="entry name" value="FAD_binding_7"/>
    <property type="match status" value="1"/>
</dbReference>
<dbReference type="PANTHER" id="PTHR11455:SF22">
    <property type="entry name" value="CRYPTOCHROME DASH"/>
    <property type="match status" value="1"/>
</dbReference>
<dbReference type="PANTHER" id="PTHR11455">
    <property type="entry name" value="CRYPTOCHROME"/>
    <property type="match status" value="1"/>
</dbReference>
<evidence type="ECO:0000313" key="9">
    <source>
        <dbReference type="EMBL" id="NRQ41224.1"/>
    </source>
</evidence>
<comment type="caution">
    <text evidence="9">The sequence shown here is derived from an EMBL/GenBank/DDBJ whole genome shotgun (WGS) entry which is preliminary data.</text>
</comment>
<comment type="similarity">
    <text evidence="1 7">Belongs to the DNA photolyase class-1 family.</text>
</comment>
<reference evidence="9 10" key="1">
    <citation type="submission" date="2020-06" db="EMBL/GenBank/DDBJ databases">
        <title>Rheinheimera sp. nov., a marine bacterium isolated from coastal.</title>
        <authorList>
            <person name="Yu Q."/>
            <person name="Qi Y."/>
            <person name="Pu J."/>
        </authorList>
    </citation>
    <scope>NUCLEOTIDE SEQUENCE [LARGE SCALE GENOMIC DNA]</scope>
    <source>
        <strain evidence="9 10">YQF-2</strain>
    </source>
</reference>
<proteinExistence type="inferred from homology"/>
<sequence>MSVSLILLNDTLRLHDNPLLHAASGRKAAVVILNKAAFFGRQYGLARANLQRLQQQLALINELKAALASQQIGLITLFGNTVDCISQLTVQLQATALYCAEPVAADECRAIQQLAGQLKVIQLDCNSLLGDRLRPDLHDLPHSFTPFRKQREPLLAVSEPLTSLLNAADWLSPAATEPCNRVFAALLQQYQPLPQSAPVGESAALARLEYFIWQGRHILHYKDTRNQLLGSDYASFFSAYLAKGSISVRWLWQQIAAFETQVAANESTYWLKFELLWREFFRWQFRKHGARWFSKGAVKGDVDFTAPRLNCTQHAAFKRWCHGDTGVAFIDANMRLLNQSGLMSNRGRQNAASYLIHDLGIDWRLGAAYFEQRLLDYDCASNWGNWAYIAGTGNSGERQFNVQKQAQHYDPDGAFSRRMLQAAQP</sequence>
<comment type="function">
    <text evidence="7">May have a photoreceptor function.</text>
</comment>
<dbReference type="Gene3D" id="1.25.40.80">
    <property type="match status" value="1"/>
</dbReference>
<evidence type="ECO:0000256" key="1">
    <source>
        <dbReference type="ARBA" id="ARBA00005862"/>
    </source>
</evidence>
<dbReference type="GO" id="GO:0071949">
    <property type="term" value="F:FAD binding"/>
    <property type="evidence" value="ECO:0007669"/>
    <property type="project" value="TreeGrafter"/>
</dbReference>
<evidence type="ECO:0000313" key="10">
    <source>
        <dbReference type="Proteomes" id="UP000523161"/>
    </source>
</evidence>
<dbReference type="Gene3D" id="1.10.579.10">
    <property type="entry name" value="DNA Cyclobutane Dipyrimidine Photolyase, subunit A, domain 3"/>
    <property type="match status" value="1"/>
</dbReference>
<dbReference type="InterPro" id="IPR036134">
    <property type="entry name" value="Crypto/Photolyase_FAD-like_sf"/>
</dbReference>
<feature type="binding site" evidence="6">
    <location>
        <position position="221"/>
    </location>
    <ligand>
        <name>FAD</name>
        <dbReference type="ChEBI" id="CHEBI:57692"/>
    </ligand>
</feature>
<organism evidence="9 10">
    <name type="scientific">Rheinheimera lutimaris</name>
    <dbReference type="NCBI Taxonomy" id="2740584"/>
    <lineage>
        <taxon>Bacteria</taxon>
        <taxon>Pseudomonadati</taxon>
        <taxon>Pseudomonadota</taxon>
        <taxon>Gammaproteobacteria</taxon>
        <taxon>Chromatiales</taxon>
        <taxon>Chromatiaceae</taxon>
        <taxon>Rheinheimera</taxon>
    </lineage>
</organism>
<dbReference type="PROSITE" id="PS51645">
    <property type="entry name" value="PHR_CRY_ALPHA_BETA"/>
    <property type="match status" value="1"/>
</dbReference>
<keyword evidence="4 6" id="KW-0274">FAD</keyword>
<evidence type="ECO:0000256" key="3">
    <source>
        <dbReference type="ARBA" id="ARBA00022630"/>
    </source>
</evidence>
<name>A0A7Y5ANG0_9GAMM</name>
<dbReference type="AlphaFoldDB" id="A0A7Y5ANG0"/>
<dbReference type="GO" id="GO:0003904">
    <property type="term" value="F:deoxyribodipyrimidine photo-lyase activity"/>
    <property type="evidence" value="ECO:0007669"/>
    <property type="project" value="TreeGrafter"/>
</dbReference>
<accession>A0A7Y5ANG0</accession>
<comment type="cofactor">
    <cofactor evidence="6 7">
        <name>FAD</name>
        <dbReference type="ChEBI" id="CHEBI:57692"/>
    </cofactor>
    <text evidence="6 7">Binds 1 FAD per subunit.</text>
</comment>
<evidence type="ECO:0000256" key="2">
    <source>
        <dbReference type="ARBA" id="ARBA00017881"/>
    </source>
</evidence>
<dbReference type="InterPro" id="IPR014133">
    <property type="entry name" value="Cry_DASH"/>
</dbReference>
<keyword evidence="3 6" id="KW-0285">Flavoprotein</keyword>
<dbReference type="Proteomes" id="UP000523161">
    <property type="component" value="Unassembled WGS sequence"/>
</dbReference>
<dbReference type="SUPFAM" id="SSF52425">
    <property type="entry name" value="Cryptochrome/photolyase, N-terminal domain"/>
    <property type="match status" value="1"/>
</dbReference>
<protein>
    <recommendedName>
        <fullName evidence="2 7">Cryptochrome DASH</fullName>
    </recommendedName>
</protein>
<dbReference type="EMBL" id="JABSOD010000001">
    <property type="protein sequence ID" value="NRQ41224.1"/>
    <property type="molecule type" value="Genomic_DNA"/>
</dbReference>
<feature type="domain" description="Photolyase/cryptochrome alpha/beta" evidence="8">
    <location>
        <begin position="2"/>
        <end position="133"/>
    </location>
</feature>
<dbReference type="InterPro" id="IPR006050">
    <property type="entry name" value="DNA_photolyase_N"/>
</dbReference>
<dbReference type="SUPFAM" id="SSF48173">
    <property type="entry name" value="Cryptochrome/photolyase FAD-binding domain"/>
    <property type="match status" value="1"/>
</dbReference>
<dbReference type="NCBIfam" id="TIGR02765">
    <property type="entry name" value="crypto_DASH"/>
    <property type="match status" value="1"/>
</dbReference>
<dbReference type="GO" id="GO:0000719">
    <property type="term" value="P:photoreactive repair"/>
    <property type="evidence" value="ECO:0007669"/>
    <property type="project" value="TreeGrafter"/>
</dbReference>
<dbReference type="InterPro" id="IPR005101">
    <property type="entry name" value="Cryptochr/Photolyase_FAD-bd"/>
</dbReference>
<dbReference type="InterPro" id="IPR002081">
    <property type="entry name" value="Cryptochrome/DNA_photolyase_1"/>
</dbReference>